<dbReference type="PANTHER" id="PTHR42865">
    <property type="entry name" value="PROTON/GLUTAMATE-ASPARTATE SYMPORTER"/>
    <property type="match status" value="1"/>
</dbReference>
<feature type="transmembrane region" description="Helical" evidence="6">
    <location>
        <begin position="125"/>
        <end position="146"/>
    </location>
</feature>
<feature type="transmembrane region" description="Helical" evidence="6">
    <location>
        <begin position="69"/>
        <end position="92"/>
    </location>
</feature>
<sequence>MKRIGLLPRILIAITLGIVIGAYFPDWVVRFFATFNGIFGNFLGFAIPLIIIGFIAPGIGEIGKGAGKLIGITTTVAYLSTFLAGLLAFFAARNLYPLFLETGGVASEMANPEESLLKPFFEVEIPPVMGVMTALVIAFTLGLGMAAMKGNQLKGVMVEFRTIIEKVISFVIIPLLPLHILGIFANMTSAGQVQTILSVFAKVFVMIILLHLTMLLIQYSVTGAATSRNPLKLLKGMMPAYFTALGTQSSASTIPVTLRQTKKNGVRDKIADFSVPLLATIHLSGSTITIVSCAMAVMLLNGQDPTFASIIPFVLMLGITMIAAPGVPGGAVMAAIGLLESMLSFDATMVSLMIALYLAQDSFGTATNVTGDGALSGLVDRLTSEKKSAKNVAKIS</sequence>
<dbReference type="Gene3D" id="1.10.3860.10">
    <property type="entry name" value="Sodium:dicarboxylate symporter"/>
    <property type="match status" value="1"/>
</dbReference>
<feature type="transmembrane region" description="Helical" evidence="6">
    <location>
        <begin position="199"/>
        <end position="217"/>
    </location>
</feature>
<dbReference type="InterPro" id="IPR036458">
    <property type="entry name" value="Na:dicarbo_symporter_sf"/>
</dbReference>
<dbReference type="FunFam" id="1.10.3860.10:FF:000007">
    <property type="entry name" value="Dicarboxylate/amino acid:cation symporter"/>
    <property type="match status" value="1"/>
</dbReference>
<keyword evidence="2" id="KW-0813">Transport</keyword>
<dbReference type="Proteomes" id="UP000035996">
    <property type="component" value="Unassembled WGS sequence"/>
</dbReference>
<feature type="transmembrane region" description="Helical" evidence="6">
    <location>
        <begin position="238"/>
        <end position="258"/>
    </location>
</feature>
<feature type="transmembrane region" description="Helical" evidence="6">
    <location>
        <begin position="7"/>
        <end position="25"/>
    </location>
</feature>
<dbReference type="EMBL" id="LELK01000001">
    <property type="protein sequence ID" value="KMM39063.1"/>
    <property type="molecule type" value="Genomic_DNA"/>
</dbReference>
<comment type="subcellular location">
    <subcellularLocation>
        <location evidence="1">Membrane</location>
        <topology evidence="1">Multi-pass membrane protein</topology>
    </subcellularLocation>
</comment>
<dbReference type="Pfam" id="PF00375">
    <property type="entry name" value="SDF"/>
    <property type="match status" value="1"/>
</dbReference>
<dbReference type="InterPro" id="IPR001991">
    <property type="entry name" value="Na-dicarboxylate_symporter"/>
</dbReference>
<evidence type="ECO:0000256" key="1">
    <source>
        <dbReference type="ARBA" id="ARBA00004141"/>
    </source>
</evidence>
<keyword evidence="3 6" id="KW-0812">Transmembrane</keyword>
<keyword evidence="4 6" id="KW-1133">Transmembrane helix</keyword>
<name>A0A0J6D186_9BACL</name>
<comment type="caution">
    <text evidence="7">The sequence shown here is derived from an EMBL/GenBank/DDBJ whole genome shotgun (WGS) entry which is preliminary data.</text>
</comment>
<dbReference type="SUPFAM" id="SSF118215">
    <property type="entry name" value="Proton glutamate symport protein"/>
    <property type="match status" value="1"/>
</dbReference>
<dbReference type="PANTHER" id="PTHR42865:SF8">
    <property type="entry name" value="SERINE_THREONINE TRANSPORTER SSTT"/>
    <property type="match status" value="1"/>
</dbReference>
<evidence type="ECO:0000256" key="6">
    <source>
        <dbReference type="SAM" id="Phobius"/>
    </source>
</evidence>
<organism evidence="7 8">
    <name type="scientific">Guptibacillus hwajinpoensis</name>
    <dbReference type="NCBI Taxonomy" id="208199"/>
    <lineage>
        <taxon>Bacteria</taxon>
        <taxon>Bacillati</taxon>
        <taxon>Bacillota</taxon>
        <taxon>Bacilli</taxon>
        <taxon>Bacillales</taxon>
        <taxon>Guptibacillaceae</taxon>
        <taxon>Guptibacillus</taxon>
    </lineage>
</organism>
<feature type="transmembrane region" description="Helical" evidence="6">
    <location>
        <begin position="278"/>
        <end position="300"/>
    </location>
</feature>
<evidence type="ECO:0000256" key="2">
    <source>
        <dbReference type="ARBA" id="ARBA00022448"/>
    </source>
</evidence>
<dbReference type="OrthoDB" id="9768885at2"/>
<dbReference type="GO" id="GO:0005295">
    <property type="term" value="F:neutral L-amino acid:sodium symporter activity"/>
    <property type="evidence" value="ECO:0007669"/>
    <property type="project" value="TreeGrafter"/>
</dbReference>
<evidence type="ECO:0000313" key="7">
    <source>
        <dbReference type="EMBL" id="KMM39063.1"/>
    </source>
</evidence>
<gene>
    <name evidence="7" type="ORF">AB986_07475</name>
</gene>
<reference evidence="7" key="1">
    <citation type="submission" date="2015-06" db="EMBL/GenBank/DDBJ databases">
        <authorList>
            <person name="Liu B."/>
            <person name="Wang J."/>
            <person name="Zhu Y."/>
            <person name="Liu G."/>
            <person name="Chen Q."/>
            <person name="Zheng C."/>
            <person name="Che J."/>
            <person name="Ge C."/>
            <person name="Shi H."/>
            <person name="Pan Z."/>
            <person name="Liu X."/>
        </authorList>
    </citation>
    <scope>NUCLEOTIDE SEQUENCE [LARGE SCALE GENOMIC DNA]</scope>
    <source>
        <strain evidence="7">DSM 16346</strain>
    </source>
</reference>
<evidence type="ECO:0000313" key="8">
    <source>
        <dbReference type="Proteomes" id="UP000035996"/>
    </source>
</evidence>
<feature type="transmembrane region" description="Helical" evidence="6">
    <location>
        <begin position="307"/>
        <end position="327"/>
    </location>
</feature>
<dbReference type="STRING" id="157733.AB986_07475"/>
<feature type="transmembrane region" description="Helical" evidence="6">
    <location>
        <begin position="333"/>
        <end position="358"/>
    </location>
</feature>
<dbReference type="GO" id="GO:0032329">
    <property type="term" value="P:serine transport"/>
    <property type="evidence" value="ECO:0007669"/>
    <property type="project" value="TreeGrafter"/>
</dbReference>
<feature type="transmembrane region" description="Helical" evidence="6">
    <location>
        <begin position="31"/>
        <end position="57"/>
    </location>
</feature>
<keyword evidence="5 6" id="KW-0472">Membrane</keyword>
<evidence type="ECO:0000256" key="5">
    <source>
        <dbReference type="ARBA" id="ARBA00023136"/>
    </source>
</evidence>
<protein>
    <submittedName>
        <fullName evidence="7">Sodium:proton antiporter</fullName>
    </submittedName>
</protein>
<evidence type="ECO:0000256" key="4">
    <source>
        <dbReference type="ARBA" id="ARBA00022989"/>
    </source>
</evidence>
<dbReference type="RefSeq" id="WP_048310233.1">
    <property type="nucleotide sequence ID" value="NZ_CP119526.1"/>
</dbReference>
<keyword evidence="8" id="KW-1185">Reference proteome</keyword>
<dbReference type="AlphaFoldDB" id="A0A0J6D186"/>
<accession>A0A0J6D186</accession>
<dbReference type="PATRIC" id="fig|157733.3.peg.3761"/>
<dbReference type="GO" id="GO:0005886">
    <property type="term" value="C:plasma membrane"/>
    <property type="evidence" value="ECO:0007669"/>
    <property type="project" value="TreeGrafter"/>
</dbReference>
<evidence type="ECO:0000256" key="3">
    <source>
        <dbReference type="ARBA" id="ARBA00022692"/>
    </source>
</evidence>
<proteinExistence type="predicted"/>
<feature type="transmembrane region" description="Helical" evidence="6">
    <location>
        <begin position="167"/>
        <end position="187"/>
    </location>
</feature>